<reference evidence="2" key="1">
    <citation type="submission" date="2021-01" db="EMBL/GenBank/DDBJ databases">
        <title>Whole genome shotgun sequence of Dactylosporangium siamense NBRC 106093.</title>
        <authorList>
            <person name="Komaki H."/>
            <person name="Tamura T."/>
        </authorList>
    </citation>
    <scope>NUCLEOTIDE SEQUENCE</scope>
    <source>
        <strain evidence="2">NBRC 106093</strain>
    </source>
</reference>
<evidence type="ECO:0000313" key="3">
    <source>
        <dbReference type="Proteomes" id="UP000660611"/>
    </source>
</evidence>
<feature type="transmembrane region" description="Helical" evidence="1">
    <location>
        <begin position="136"/>
        <end position="163"/>
    </location>
</feature>
<keyword evidence="3" id="KW-1185">Reference proteome</keyword>
<keyword evidence="1" id="KW-0472">Membrane</keyword>
<dbReference type="GO" id="GO:0005886">
    <property type="term" value="C:plasma membrane"/>
    <property type="evidence" value="ECO:0007669"/>
    <property type="project" value="UniProtKB-SubCell"/>
</dbReference>
<feature type="transmembrane region" description="Helical" evidence="1">
    <location>
        <begin position="183"/>
        <end position="203"/>
    </location>
</feature>
<name>A0A919UIY8_9ACTN</name>
<evidence type="ECO:0000256" key="1">
    <source>
        <dbReference type="SAM" id="Phobius"/>
    </source>
</evidence>
<organism evidence="2 3">
    <name type="scientific">Dactylosporangium siamense</name>
    <dbReference type="NCBI Taxonomy" id="685454"/>
    <lineage>
        <taxon>Bacteria</taxon>
        <taxon>Bacillati</taxon>
        <taxon>Actinomycetota</taxon>
        <taxon>Actinomycetes</taxon>
        <taxon>Micromonosporales</taxon>
        <taxon>Micromonosporaceae</taxon>
        <taxon>Dactylosporangium</taxon>
    </lineage>
</organism>
<keyword evidence="1" id="KW-0812">Transmembrane</keyword>
<sequence length="335" mass="36035">MSTMTTHRTAGPTPVARPGLSKLVWVTWRQHRTALLGMLSVMGLGALVLLLDGRSMHSAFTSSGMINCLPGHEAGYCGAALDAFRPAQDRVSQLTGLCLALPVLYGLFLGAPLLAREYESGTYRFAFTQGAGRVRWLIAKIVLLSSFTIATTTAFTAVVMWWYSPLVPLTGRLGNTIFESYGAVFVARALFAFAVGIAVGALLRRTVPAIGVTLGVWLVVVISTTVSLRQNFLTPLNTLNGTVPSTAWTVSSQWTGPDGHALTGNQVADLQYRAAEGGHKLDLGQYLADQGYRHLASYHPESRFWSFQAIEAGGLAAVSVALLILAIWLVRRRAA</sequence>
<feature type="transmembrane region" description="Helical" evidence="1">
    <location>
        <begin position="33"/>
        <end position="51"/>
    </location>
</feature>
<gene>
    <name evidence="2" type="ORF">Dsi01nite_101790</name>
</gene>
<protein>
    <submittedName>
        <fullName evidence="2">Transporter</fullName>
    </submittedName>
</protein>
<dbReference type="Pfam" id="PF12679">
    <property type="entry name" value="ABC2_membrane_2"/>
    <property type="match status" value="1"/>
</dbReference>
<evidence type="ECO:0000313" key="2">
    <source>
        <dbReference type="EMBL" id="GIG52138.1"/>
    </source>
</evidence>
<keyword evidence="1" id="KW-1133">Transmembrane helix</keyword>
<accession>A0A919UIY8</accession>
<dbReference type="AlphaFoldDB" id="A0A919UIY8"/>
<feature type="transmembrane region" description="Helical" evidence="1">
    <location>
        <begin position="305"/>
        <end position="330"/>
    </location>
</feature>
<dbReference type="EMBL" id="BONQ01000172">
    <property type="protein sequence ID" value="GIG52138.1"/>
    <property type="molecule type" value="Genomic_DNA"/>
</dbReference>
<proteinExistence type="predicted"/>
<dbReference type="GO" id="GO:0140359">
    <property type="term" value="F:ABC-type transporter activity"/>
    <property type="evidence" value="ECO:0007669"/>
    <property type="project" value="InterPro"/>
</dbReference>
<feature type="transmembrane region" description="Helical" evidence="1">
    <location>
        <begin position="210"/>
        <end position="228"/>
    </location>
</feature>
<dbReference type="Proteomes" id="UP000660611">
    <property type="component" value="Unassembled WGS sequence"/>
</dbReference>
<feature type="transmembrane region" description="Helical" evidence="1">
    <location>
        <begin position="94"/>
        <end position="115"/>
    </location>
</feature>
<comment type="caution">
    <text evidence="2">The sequence shown here is derived from an EMBL/GenBank/DDBJ whole genome shotgun (WGS) entry which is preliminary data.</text>
</comment>